<feature type="transmembrane region" description="Helical" evidence="5">
    <location>
        <begin position="155"/>
        <end position="176"/>
    </location>
</feature>
<feature type="transmembrane region" description="Helical" evidence="5">
    <location>
        <begin position="526"/>
        <end position="549"/>
    </location>
</feature>
<feature type="transmembrane region" description="Helical" evidence="5">
    <location>
        <begin position="37"/>
        <end position="61"/>
    </location>
</feature>
<evidence type="ECO:0000259" key="6">
    <source>
        <dbReference type="PROSITE" id="PS50850"/>
    </source>
</evidence>
<dbReference type="PROSITE" id="PS50850">
    <property type="entry name" value="MFS"/>
    <property type="match status" value="1"/>
</dbReference>
<evidence type="ECO:0000256" key="4">
    <source>
        <dbReference type="ARBA" id="ARBA00023136"/>
    </source>
</evidence>
<reference evidence="9" key="2">
    <citation type="submission" date="2010-05" db="EMBL/GenBank/DDBJ databases">
        <title>The genome sequence of Magnaporthe poae strain ATCC 64411.</title>
        <authorList>
            <person name="Ma L.-J."/>
            <person name="Dead R."/>
            <person name="Young S."/>
            <person name="Zeng Q."/>
            <person name="Koehrsen M."/>
            <person name="Alvarado L."/>
            <person name="Berlin A."/>
            <person name="Chapman S.B."/>
            <person name="Chen Z."/>
            <person name="Freedman E."/>
            <person name="Gellesch M."/>
            <person name="Goldberg J."/>
            <person name="Griggs A."/>
            <person name="Gujja S."/>
            <person name="Heilman E.R."/>
            <person name="Heiman D."/>
            <person name="Hepburn T."/>
            <person name="Howarth C."/>
            <person name="Jen D."/>
            <person name="Larson L."/>
            <person name="Mehta T."/>
            <person name="Neiman D."/>
            <person name="Pearson M."/>
            <person name="Roberts A."/>
            <person name="Saif S."/>
            <person name="Shea T."/>
            <person name="Shenoy N."/>
            <person name="Sisk P."/>
            <person name="Stolte C."/>
            <person name="Sykes S."/>
            <person name="Walk T."/>
            <person name="White J."/>
            <person name="Yandava C."/>
            <person name="Haas B."/>
            <person name="Nusbaum C."/>
            <person name="Birren B."/>
        </authorList>
    </citation>
    <scope>NUCLEOTIDE SEQUENCE [LARGE SCALE GENOMIC DNA]</scope>
    <source>
        <strain evidence="9">ATCC 64411 / 73-15</strain>
    </source>
</reference>
<evidence type="ECO:0000256" key="2">
    <source>
        <dbReference type="ARBA" id="ARBA00022692"/>
    </source>
</evidence>
<dbReference type="InterPro" id="IPR036259">
    <property type="entry name" value="MFS_trans_sf"/>
</dbReference>
<dbReference type="EMBL" id="ADBL01001580">
    <property type="status" value="NOT_ANNOTATED_CDS"/>
    <property type="molecule type" value="Genomic_DNA"/>
</dbReference>
<reference evidence="8" key="5">
    <citation type="submission" date="2015-06" db="UniProtKB">
        <authorList>
            <consortium name="EnsemblFungi"/>
        </authorList>
    </citation>
    <scope>IDENTIFICATION</scope>
    <source>
        <strain evidence="8">ATCC 64411</strain>
    </source>
</reference>
<sequence length="556" mass="58997">MWLQGLAEAQASGAGPGADGADGAESQAAIYGLNMKVLVPAIGIGVYLCALDQLLAVATYARIGSDLNALNSTSWIATAYFLTLTSFQPLYGKLSDIFGRKECLLFSYLVFGLGCLGCGLAQDMNRKHLFLVALPGPRKPCLACLQSTSHKTEMIIARAIGGIGGGGMNSVVSILLTDLVPLRERGLWQGYINIIFALGTSTGAPLGGLLADSVGWRWSFIGQAPLCLVAFVAVYVVLKLPRVDHSHWGEKLAKVDFPGAACLIAAVFCLLLALDSGPNQGWGETSTVVSLAVSLVLFAAFILVEIRFASHPFAPGHIIFDRSLFACYACNFFGTGGQMAVWFFLPLLYQGYYNMNAVQAGIMFIPGSIAGVCGSLSAGFVIKRTGHYYWLTVASHGMMLSSCVPLVLFSGLLTDSKTGTTVGLALMSFGIGAALTATLVALISNAAREDTAVVIACSYLFRSLGSAIGVSLMSALLQQVLRMELAARLGDADGASEIEERVRESLDFIKELKPELARVVRECYRIAVSAVFGGNAVPLGLAFIAAFYIREKRVSK</sequence>
<keyword evidence="9" id="KW-1185">Reference proteome</keyword>
<dbReference type="eggNOG" id="KOG0254">
    <property type="taxonomic scope" value="Eukaryota"/>
</dbReference>
<dbReference type="Gene3D" id="1.20.1250.20">
    <property type="entry name" value="MFS general substrate transporter like domains"/>
    <property type="match status" value="1"/>
</dbReference>
<dbReference type="AlphaFoldDB" id="A0A0C4E273"/>
<organism evidence="8 9">
    <name type="scientific">Magnaporthiopsis poae (strain ATCC 64411 / 73-15)</name>
    <name type="common">Kentucky bluegrass fungus</name>
    <name type="synonym">Magnaporthe poae</name>
    <dbReference type="NCBI Taxonomy" id="644358"/>
    <lineage>
        <taxon>Eukaryota</taxon>
        <taxon>Fungi</taxon>
        <taxon>Dikarya</taxon>
        <taxon>Ascomycota</taxon>
        <taxon>Pezizomycotina</taxon>
        <taxon>Sordariomycetes</taxon>
        <taxon>Sordariomycetidae</taxon>
        <taxon>Magnaporthales</taxon>
        <taxon>Magnaporthaceae</taxon>
        <taxon>Magnaporthiopsis</taxon>
    </lineage>
</organism>
<dbReference type="EMBL" id="GL876970">
    <property type="protein sequence ID" value="KLU87503.1"/>
    <property type="molecule type" value="Genomic_DNA"/>
</dbReference>
<feature type="transmembrane region" description="Helical" evidence="5">
    <location>
        <begin position="286"/>
        <end position="304"/>
    </location>
</feature>
<evidence type="ECO:0000256" key="3">
    <source>
        <dbReference type="ARBA" id="ARBA00022989"/>
    </source>
</evidence>
<dbReference type="PANTHER" id="PTHR23501:SF84">
    <property type="entry name" value="VACUOLAR MEMBRANE AMINO ACID UPTAKE TRANSPORTER FNX2"/>
    <property type="match status" value="1"/>
</dbReference>
<evidence type="ECO:0000313" key="9">
    <source>
        <dbReference type="Proteomes" id="UP000011715"/>
    </source>
</evidence>
<keyword evidence="3 5" id="KW-1133">Transmembrane helix</keyword>
<keyword evidence="4 5" id="KW-0472">Membrane</keyword>
<dbReference type="GO" id="GO:0000329">
    <property type="term" value="C:fungal-type vacuole membrane"/>
    <property type="evidence" value="ECO:0007669"/>
    <property type="project" value="TreeGrafter"/>
</dbReference>
<feature type="transmembrane region" description="Helical" evidence="5">
    <location>
        <begin position="325"/>
        <end position="345"/>
    </location>
</feature>
<keyword evidence="2 5" id="KW-0812">Transmembrane</keyword>
<evidence type="ECO:0000256" key="1">
    <source>
        <dbReference type="ARBA" id="ARBA00004141"/>
    </source>
</evidence>
<reference evidence="8" key="4">
    <citation type="journal article" date="2015" name="G3 (Bethesda)">
        <title>Genome sequences of three phytopathogenic species of the Magnaporthaceae family of fungi.</title>
        <authorList>
            <person name="Okagaki L.H."/>
            <person name="Nunes C.C."/>
            <person name="Sailsbery J."/>
            <person name="Clay B."/>
            <person name="Brown D."/>
            <person name="John T."/>
            <person name="Oh Y."/>
            <person name="Young N."/>
            <person name="Fitzgerald M."/>
            <person name="Haas B.J."/>
            <person name="Zeng Q."/>
            <person name="Young S."/>
            <person name="Adiconis X."/>
            <person name="Fan L."/>
            <person name="Levin J.Z."/>
            <person name="Mitchell T.K."/>
            <person name="Okubara P.A."/>
            <person name="Farman M.L."/>
            <person name="Kohn L.M."/>
            <person name="Birren B."/>
            <person name="Ma L.-J."/>
            <person name="Dean R.A."/>
        </authorList>
    </citation>
    <scope>NUCLEOTIDE SEQUENCE</scope>
    <source>
        <strain evidence="8">ATCC 64411 / 73-15</strain>
    </source>
</reference>
<feature type="transmembrane region" description="Helical" evidence="5">
    <location>
        <begin position="216"/>
        <end position="237"/>
    </location>
</feature>
<dbReference type="PANTHER" id="PTHR23501">
    <property type="entry name" value="MAJOR FACILITATOR SUPERFAMILY"/>
    <property type="match status" value="1"/>
</dbReference>
<reference evidence="7" key="3">
    <citation type="submission" date="2011-03" db="EMBL/GenBank/DDBJ databases">
        <title>Annotation of Magnaporthe poae ATCC 64411.</title>
        <authorList>
            <person name="Ma L.-J."/>
            <person name="Dead R."/>
            <person name="Young S.K."/>
            <person name="Zeng Q."/>
            <person name="Gargeya S."/>
            <person name="Fitzgerald M."/>
            <person name="Haas B."/>
            <person name="Abouelleil A."/>
            <person name="Alvarado L."/>
            <person name="Arachchi H.M."/>
            <person name="Berlin A."/>
            <person name="Brown A."/>
            <person name="Chapman S.B."/>
            <person name="Chen Z."/>
            <person name="Dunbar C."/>
            <person name="Freedman E."/>
            <person name="Gearin G."/>
            <person name="Gellesch M."/>
            <person name="Goldberg J."/>
            <person name="Griggs A."/>
            <person name="Gujja S."/>
            <person name="Heiman D."/>
            <person name="Howarth C."/>
            <person name="Larson L."/>
            <person name="Lui A."/>
            <person name="MacDonald P.J.P."/>
            <person name="Mehta T."/>
            <person name="Montmayeur A."/>
            <person name="Murphy C."/>
            <person name="Neiman D."/>
            <person name="Pearson M."/>
            <person name="Priest M."/>
            <person name="Roberts A."/>
            <person name="Saif S."/>
            <person name="Shea T."/>
            <person name="Shenoy N."/>
            <person name="Sisk P."/>
            <person name="Stolte C."/>
            <person name="Sykes S."/>
            <person name="Yandava C."/>
            <person name="Wortman J."/>
            <person name="Nusbaum C."/>
            <person name="Birren B."/>
        </authorList>
    </citation>
    <scope>NUCLEOTIDE SEQUENCE</scope>
    <source>
        <strain evidence="7">ATCC 64411</strain>
    </source>
</reference>
<reference evidence="7" key="1">
    <citation type="submission" date="2010-05" db="EMBL/GenBank/DDBJ databases">
        <title>The Genome Sequence of Magnaporthe poae strain ATCC 64411.</title>
        <authorList>
            <consortium name="The Broad Institute Genome Sequencing Platform"/>
            <consortium name="Broad Institute Genome Sequencing Center for Infectious Disease"/>
            <person name="Ma L.-J."/>
            <person name="Dead R."/>
            <person name="Young S."/>
            <person name="Zeng Q."/>
            <person name="Koehrsen M."/>
            <person name="Alvarado L."/>
            <person name="Berlin A."/>
            <person name="Chapman S.B."/>
            <person name="Chen Z."/>
            <person name="Freedman E."/>
            <person name="Gellesch M."/>
            <person name="Goldberg J."/>
            <person name="Griggs A."/>
            <person name="Gujja S."/>
            <person name="Heilman E.R."/>
            <person name="Heiman D."/>
            <person name="Hepburn T."/>
            <person name="Howarth C."/>
            <person name="Jen D."/>
            <person name="Larson L."/>
            <person name="Mehta T."/>
            <person name="Neiman D."/>
            <person name="Pearson M."/>
            <person name="Roberts A."/>
            <person name="Saif S."/>
            <person name="Shea T."/>
            <person name="Shenoy N."/>
            <person name="Sisk P."/>
            <person name="Stolte C."/>
            <person name="Sykes S."/>
            <person name="Walk T."/>
            <person name="White J."/>
            <person name="Yandava C."/>
            <person name="Haas B."/>
            <person name="Nusbaum C."/>
            <person name="Birren B."/>
        </authorList>
    </citation>
    <scope>NUCLEOTIDE SEQUENCE</scope>
    <source>
        <strain evidence="7">ATCC 64411</strain>
    </source>
</reference>
<proteinExistence type="predicted"/>
<dbReference type="Gene3D" id="1.20.1720.10">
    <property type="entry name" value="Multidrug resistance protein D"/>
    <property type="match status" value="1"/>
</dbReference>
<dbReference type="EMBL" id="ADBL01001579">
    <property type="status" value="NOT_ANNOTATED_CDS"/>
    <property type="molecule type" value="Genomic_DNA"/>
</dbReference>
<dbReference type="GO" id="GO:0015174">
    <property type="term" value="F:basic amino acid transmembrane transporter activity"/>
    <property type="evidence" value="ECO:0007669"/>
    <property type="project" value="TreeGrafter"/>
</dbReference>
<dbReference type="InterPro" id="IPR020846">
    <property type="entry name" value="MFS_dom"/>
</dbReference>
<feature type="transmembrane region" description="Helical" evidence="5">
    <location>
        <begin position="459"/>
        <end position="481"/>
    </location>
</feature>
<dbReference type="SUPFAM" id="SSF103473">
    <property type="entry name" value="MFS general substrate transporter"/>
    <property type="match status" value="1"/>
</dbReference>
<gene>
    <name evidence="7" type="ORF">MAPG_06502</name>
</gene>
<name>A0A0C4E273_MAGP6</name>
<feature type="transmembrane region" description="Helical" evidence="5">
    <location>
        <begin position="188"/>
        <end position="210"/>
    </location>
</feature>
<accession>A0A0C4E273</accession>
<feature type="transmembrane region" description="Helical" evidence="5">
    <location>
        <begin position="357"/>
        <end position="381"/>
    </location>
</feature>
<dbReference type="Pfam" id="PF07690">
    <property type="entry name" value="MFS_1"/>
    <property type="match status" value="1"/>
</dbReference>
<dbReference type="VEuPathDB" id="FungiDB:MAPG_06502"/>
<dbReference type="Proteomes" id="UP000011715">
    <property type="component" value="Unassembled WGS sequence"/>
</dbReference>
<dbReference type="EnsemblFungi" id="MAPG_06502T0">
    <property type="protein sequence ID" value="MAPG_06502T0"/>
    <property type="gene ID" value="MAPG_06502"/>
</dbReference>
<evidence type="ECO:0000256" key="5">
    <source>
        <dbReference type="SAM" id="Phobius"/>
    </source>
</evidence>
<feature type="transmembrane region" description="Helical" evidence="5">
    <location>
        <begin position="424"/>
        <end position="447"/>
    </location>
</feature>
<dbReference type="OrthoDB" id="3437016at2759"/>
<evidence type="ECO:0000313" key="7">
    <source>
        <dbReference type="EMBL" id="KLU87503.1"/>
    </source>
</evidence>
<feature type="transmembrane region" description="Helical" evidence="5">
    <location>
        <begin position="73"/>
        <end position="91"/>
    </location>
</feature>
<feature type="transmembrane region" description="Helical" evidence="5">
    <location>
        <begin position="257"/>
        <end position="274"/>
    </location>
</feature>
<dbReference type="InterPro" id="IPR011701">
    <property type="entry name" value="MFS"/>
</dbReference>
<feature type="transmembrane region" description="Helical" evidence="5">
    <location>
        <begin position="103"/>
        <end position="122"/>
    </location>
</feature>
<feature type="domain" description="Major facilitator superfamily (MFS) profile" evidence="6">
    <location>
        <begin position="38"/>
        <end position="554"/>
    </location>
</feature>
<evidence type="ECO:0000313" key="8">
    <source>
        <dbReference type="EnsemblFungi" id="MAPG_06502T0"/>
    </source>
</evidence>
<protein>
    <submittedName>
        <fullName evidence="7">Multidrug resistance protein fnx1</fullName>
    </submittedName>
</protein>
<comment type="subcellular location">
    <subcellularLocation>
        <location evidence="1">Membrane</location>
        <topology evidence="1">Multi-pass membrane protein</topology>
    </subcellularLocation>
</comment>
<feature type="transmembrane region" description="Helical" evidence="5">
    <location>
        <begin position="388"/>
        <end position="412"/>
    </location>
</feature>